<dbReference type="AlphaFoldDB" id="A0A0P1BMB9"/>
<evidence type="ECO:0000259" key="1">
    <source>
        <dbReference type="Pfam" id="PF00485"/>
    </source>
</evidence>
<evidence type="ECO:0000313" key="2">
    <source>
        <dbReference type="EMBL" id="CEH18005.1"/>
    </source>
</evidence>
<dbReference type="InterPro" id="IPR006083">
    <property type="entry name" value="PRK/URK"/>
</dbReference>
<dbReference type="Pfam" id="PF00485">
    <property type="entry name" value="PRK"/>
    <property type="match status" value="1"/>
</dbReference>
<evidence type="ECO:0000313" key="3">
    <source>
        <dbReference type="Proteomes" id="UP000054845"/>
    </source>
</evidence>
<dbReference type="Gene3D" id="3.40.50.300">
    <property type="entry name" value="P-loop containing nucleotide triphosphate hydrolases"/>
    <property type="match status" value="2"/>
</dbReference>
<dbReference type="OrthoDB" id="6362633at2759"/>
<keyword evidence="3" id="KW-1185">Reference proteome</keyword>
<protein>
    <submittedName>
        <fullName evidence="2">Predicted panthothenate kinase/uridine kinase-related protein</fullName>
    </submittedName>
</protein>
<organism evidence="2 3">
    <name type="scientific">Ceraceosorus bombacis</name>
    <dbReference type="NCBI Taxonomy" id="401625"/>
    <lineage>
        <taxon>Eukaryota</taxon>
        <taxon>Fungi</taxon>
        <taxon>Dikarya</taxon>
        <taxon>Basidiomycota</taxon>
        <taxon>Ustilaginomycotina</taxon>
        <taxon>Exobasidiomycetes</taxon>
        <taxon>Ceraceosorales</taxon>
        <taxon>Ceraceosoraceae</taxon>
        <taxon>Ceraceosorus</taxon>
    </lineage>
</organism>
<dbReference type="EMBL" id="CCYA01000269">
    <property type="protein sequence ID" value="CEH18005.1"/>
    <property type="molecule type" value="Genomic_DNA"/>
</dbReference>
<keyword evidence="2" id="KW-0808">Transferase</keyword>
<accession>A0A0P1BMB9</accession>
<feature type="domain" description="Phosphoribulokinase/uridine kinase" evidence="1">
    <location>
        <begin position="25"/>
        <end position="165"/>
    </location>
</feature>
<reference evidence="2 3" key="1">
    <citation type="submission" date="2014-09" db="EMBL/GenBank/DDBJ databases">
        <authorList>
            <person name="Magalhaes I.L.F."/>
            <person name="Oliveira U."/>
            <person name="Santos F.R."/>
            <person name="Vidigal T.H.D.A."/>
            <person name="Brescovit A.D."/>
            <person name="Santos A.J."/>
        </authorList>
    </citation>
    <scope>NUCLEOTIDE SEQUENCE [LARGE SCALE GENOMIC DNA]</scope>
</reference>
<dbReference type="GO" id="GO:0016301">
    <property type="term" value="F:kinase activity"/>
    <property type="evidence" value="ECO:0007669"/>
    <property type="project" value="UniProtKB-KW"/>
</dbReference>
<name>A0A0P1BMB9_9BASI</name>
<sequence length="226" mass="24826">MDAQVDGLVKEALRALDESNGKRVLIGLSGIPGSGKSSLARAVVAEISRLMPIPAMVVPMDGWHLPKSALDAMPKPKEAYARRGAEWTFDGEAFADFVVALRSAKSSLYAPTFSHSTADPVPQSLEVPLRVKLVLLEGLYCNLSEPPWDRGAKALDLRWVVDIDEAEAEKRLVARHVATGVAKDRDEALWRARNNDLPNGVFLMQHVLEPAQRIASLDDPRWEGQE</sequence>
<proteinExistence type="predicted"/>
<keyword evidence="2" id="KW-0418">Kinase</keyword>
<dbReference type="InterPro" id="IPR027417">
    <property type="entry name" value="P-loop_NTPase"/>
</dbReference>
<dbReference type="PANTHER" id="PTHR10285">
    <property type="entry name" value="URIDINE KINASE"/>
    <property type="match status" value="1"/>
</dbReference>
<dbReference type="SUPFAM" id="SSF52540">
    <property type="entry name" value="P-loop containing nucleoside triphosphate hydrolases"/>
    <property type="match status" value="1"/>
</dbReference>
<dbReference type="STRING" id="401625.A0A0P1BMB9"/>
<dbReference type="Proteomes" id="UP000054845">
    <property type="component" value="Unassembled WGS sequence"/>
</dbReference>
<dbReference type="GO" id="GO:0005524">
    <property type="term" value="F:ATP binding"/>
    <property type="evidence" value="ECO:0007669"/>
    <property type="project" value="InterPro"/>
</dbReference>